<sequence length="138" mass="15509">MICQSPDLISALKEHDGWVVKENENTLVITNEDNIDAFLAISGEQILVEVLLFSKDLVKNPQALNEYVLKTHKMFSLTTIGINEIDGDEYYVAFGSLSSQSKLESVIIEVATLFRNVEAFIELYQEYLVDSGQTVESE</sequence>
<evidence type="ECO:0000313" key="2">
    <source>
        <dbReference type="Proteomes" id="UP001210678"/>
    </source>
</evidence>
<organism evidence="1 2">
    <name type="scientific">Vibrio algarum</name>
    <dbReference type="NCBI Taxonomy" id="3020714"/>
    <lineage>
        <taxon>Bacteria</taxon>
        <taxon>Pseudomonadati</taxon>
        <taxon>Pseudomonadota</taxon>
        <taxon>Gammaproteobacteria</taxon>
        <taxon>Vibrionales</taxon>
        <taxon>Vibrionaceae</taxon>
        <taxon>Vibrio</taxon>
    </lineage>
</organism>
<dbReference type="Proteomes" id="UP001210678">
    <property type="component" value="Unassembled WGS sequence"/>
</dbReference>
<protein>
    <submittedName>
        <fullName evidence="1">DUF2170 family protein</fullName>
    </submittedName>
</protein>
<reference evidence="1 2" key="1">
    <citation type="submission" date="2023-01" db="EMBL/GenBank/DDBJ databases">
        <title>Vibrio sp. KJ40-1 sp.nov, isolated from marine algae.</title>
        <authorList>
            <person name="Butt M."/>
            <person name="Kim J.M.J."/>
            <person name="Jeon C.O.C."/>
        </authorList>
    </citation>
    <scope>NUCLEOTIDE SEQUENCE [LARGE SCALE GENOMIC DNA]</scope>
    <source>
        <strain evidence="1 2">KJ40-1</strain>
    </source>
</reference>
<dbReference type="Pfam" id="PF09938">
    <property type="entry name" value="DUF2170"/>
    <property type="match status" value="1"/>
</dbReference>
<name>A0ABT4YTU8_9VIBR</name>
<evidence type="ECO:0000313" key="1">
    <source>
        <dbReference type="EMBL" id="MDB1124770.1"/>
    </source>
</evidence>
<dbReference type="RefSeq" id="WP_272137585.1">
    <property type="nucleotide sequence ID" value="NZ_JAQLOI010000001.1"/>
</dbReference>
<dbReference type="InterPro" id="IPR019231">
    <property type="entry name" value="DUF2170"/>
</dbReference>
<accession>A0ABT4YTU8</accession>
<keyword evidence="2" id="KW-1185">Reference proteome</keyword>
<proteinExistence type="predicted"/>
<comment type="caution">
    <text evidence="1">The sequence shown here is derived from an EMBL/GenBank/DDBJ whole genome shotgun (WGS) entry which is preliminary data.</text>
</comment>
<gene>
    <name evidence="1" type="ORF">PGX00_14370</name>
</gene>
<dbReference type="EMBL" id="JAQLOI010000001">
    <property type="protein sequence ID" value="MDB1124770.1"/>
    <property type="molecule type" value="Genomic_DNA"/>
</dbReference>